<evidence type="ECO:0000313" key="8">
    <source>
        <dbReference type="EMBL" id="KAL3852811.1"/>
    </source>
</evidence>
<protein>
    <recommendedName>
        <fullName evidence="6">Caveolin</fullName>
    </recommendedName>
</protein>
<evidence type="ECO:0000313" key="9">
    <source>
        <dbReference type="Proteomes" id="UP001634394"/>
    </source>
</evidence>
<organism evidence="8 9">
    <name type="scientific">Sinanodonta woodiana</name>
    <name type="common">Chinese pond mussel</name>
    <name type="synonym">Anodonta woodiana</name>
    <dbReference type="NCBI Taxonomy" id="1069815"/>
    <lineage>
        <taxon>Eukaryota</taxon>
        <taxon>Metazoa</taxon>
        <taxon>Spiralia</taxon>
        <taxon>Lophotrochozoa</taxon>
        <taxon>Mollusca</taxon>
        <taxon>Bivalvia</taxon>
        <taxon>Autobranchia</taxon>
        <taxon>Heteroconchia</taxon>
        <taxon>Palaeoheterodonta</taxon>
        <taxon>Unionida</taxon>
        <taxon>Unionoidea</taxon>
        <taxon>Unionidae</taxon>
        <taxon>Unioninae</taxon>
        <taxon>Sinanodonta</taxon>
    </lineage>
</organism>
<dbReference type="Pfam" id="PF01146">
    <property type="entry name" value="Caveolin"/>
    <property type="match status" value="1"/>
</dbReference>
<evidence type="ECO:0000256" key="3">
    <source>
        <dbReference type="ARBA" id="ARBA00022475"/>
    </source>
</evidence>
<proteinExistence type="inferred from homology"/>
<dbReference type="EMBL" id="JBJQND010000015">
    <property type="protein sequence ID" value="KAL3852811.1"/>
    <property type="molecule type" value="Genomic_DNA"/>
</dbReference>
<comment type="similarity">
    <text evidence="2 6">Belongs to the caveolin family.</text>
</comment>
<evidence type="ECO:0000256" key="2">
    <source>
        <dbReference type="ARBA" id="ARBA00010988"/>
    </source>
</evidence>
<evidence type="ECO:0000256" key="4">
    <source>
        <dbReference type="ARBA" id="ARBA00023034"/>
    </source>
</evidence>
<keyword evidence="9" id="KW-1185">Reference proteome</keyword>
<dbReference type="PANTHER" id="PTHR10844:SF19">
    <property type="entry name" value="CAVEOLIN-2"/>
    <property type="match status" value="1"/>
</dbReference>
<evidence type="ECO:0000256" key="7">
    <source>
        <dbReference type="SAM" id="MobiDB-lite"/>
    </source>
</evidence>
<dbReference type="Proteomes" id="UP001634394">
    <property type="component" value="Unassembled WGS sequence"/>
</dbReference>
<dbReference type="GO" id="GO:0000139">
    <property type="term" value="C:Golgi membrane"/>
    <property type="evidence" value="ECO:0007669"/>
    <property type="project" value="UniProtKB-SubCell"/>
</dbReference>
<evidence type="ECO:0000256" key="5">
    <source>
        <dbReference type="ARBA" id="ARBA00023136"/>
    </source>
</evidence>
<comment type="caution">
    <text evidence="8">The sequence shown here is derived from an EMBL/GenBank/DDBJ whole genome shotgun (WGS) entry which is preliminary data.</text>
</comment>
<dbReference type="AlphaFoldDB" id="A0ABD3UVM5"/>
<name>A0ABD3UVM5_SINWO</name>
<dbReference type="InterPro" id="IPR001612">
    <property type="entry name" value="Caveolin"/>
</dbReference>
<accession>A0ABD3UVM5</accession>
<comment type="subcellular location">
    <subcellularLocation>
        <location evidence="1 6">Cell membrane</location>
        <topology evidence="1 6">Peripheral membrane protein</topology>
    </subcellularLocation>
    <subcellularLocation>
        <location evidence="6">Golgi apparatus membrane</location>
        <topology evidence="6">Peripheral membrane protein</topology>
    </subcellularLocation>
    <subcellularLocation>
        <location evidence="6">Membrane</location>
        <location evidence="6">Caveola</location>
        <topology evidence="6">Peripheral membrane protein</topology>
    </subcellularLocation>
</comment>
<evidence type="ECO:0000256" key="1">
    <source>
        <dbReference type="ARBA" id="ARBA00004202"/>
    </source>
</evidence>
<dbReference type="GO" id="GO:0005901">
    <property type="term" value="C:caveola"/>
    <property type="evidence" value="ECO:0007669"/>
    <property type="project" value="UniProtKB-SubCell"/>
</dbReference>
<evidence type="ECO:0000256" key="6">
    <source>
        <dbReference type="RuleBase" id="RU000680"/>
    </source>
</evidence>
<sequence>MSLKGRNISGETTHLEVSFDDEITDDGRNNQEQTRSMGKDKTMKKIGNLFLKSEADIPLTVRDPGHLNDFVKVSFEDVFAEPDGSHSFDAIWKTSHIVFMESRLCCYRALTSICAVPCALYWGINFACLSFDLIWWIQPWLRSIQVILKPLASICIMCLKALVDPCFESCGKFLANIRLNLSKDSNGSTRA</sequence>
<comment type="function">
    <text evidence="6">May act as a scaffolding protein within caveolar membranes. Interacts directly with G-protein alpha subunits and can functionally regulate their activity.</text>
</comment>
<keyword evidence="4 6" id="KW-0333">Golgi apparatus</keyword>
<feature type="region of interest" description="Disordered" evidence="7">
    <location>
        <begin position="19"/>
        <end position="39"/>
    </location>
</feature>
<reference evidence="8 9" key="1">
    <citation type="submission" date="2024-11" db="EMBL/GenBank/DDBJ databases">
        <title>Chromosome-level genome assembly of the freshwater bivalve Anodonta woodiana.</title>
        <authorList>
            <person name="Chen X."/>
        </authorList>
    </citation>
    <scope>NUCLEOTIDE SEQUENCE [LARGE SCALE GENOMIC DNA]</scope>
    <source>
        <strain evidence="8">MN2024</strain>
        <tissue evidence="8">Gills</tissue>
    </source>
</reference>
<dbReference type="PANTHER" id="PTHR10844">
    <property type="entry name" value="CAVEOLIN"/>
    <property type="match status" value="1"/>
</dbReference>
<keyword evidence="3 6" id="KW-1003">Cell membrane</keyword>
<keyword evidence="5 6" id="KW-0472">Membrane</keyword>
<gene>
    <name evidence="8" type="ORF">ACJMK2_016426</name>
</gene>